<evidence type="ECO:0000313" key="4">
    <source>
        <dbReference type="Proteomes" id="UP000550309"/>
    </source>
</evidence>
<sequence>GASAIPEPLWHVPAQSRLPGGKRPGRQEPSGKDSPNRHSKRDPSPPSGKSFRQKTGNSAAPDAFKPRWALSPLSLQPPVSTGGVFFWKFQHGDPAFPSSSSPRPLPSSAAPQLSASVPKSFFSKTPGRSKAVAPGWKRPEEPPEPKKQVNVFGQPRLRASLRDLRSPRRTPKSTIEDDLKRLILMDNSAPEPESPPPLQRTLSDESLCGGRRDPPYPAAPSLDPEGFPGAYPSSTLPSRRQHPQDRKELPLRRMDPGMIPLPDTAGLEW</sequence>
<reference evidence="3 4" key="1">
    <citation type="submission" date="2019-09" db="EMBL/GenBank/DDBJ databases">
        <title>Bird 10,000 Genomes (B10K) Project - Family phase.</title>
        <authorList>
            <person name="Zhang G."/>
        </authorList>
    </citation>
    <scope>NUCLEOTIDE SEQUENCE [LARGE SCALE GENOMIC DNA]</scope>
    <source>
        <strain evidence="3">B10K-DU-028-75</strain>
        <tissue evidence="3">Mixed tissue sample</tissue>
    </source>
</reference>
<accession>A0A7K6ACF0</accession>
<comment type="caution">
    <text evidence="3">The sequence shown here is derived from an EMBL/GenBank/DDBJ whole genome shotgun (WGS) entry which is preliminary data.</text>
</comment>
<keyword evidence="4" id="KW-1185">Reference proteome</keyword>
<feature type="region of interest" description="Disordered" evidence="1">
    <location>
        <begin position="1"/>
        <end position="64"/>
    </location>
</feature>
<gene>
    <name evidence="3" type="primary">Sipa1l3_1</name>
    <name evidence="3" type="ORF">ONYCOR_R15962</name>
</gene>
<feature type="non-terminal residue" evidence="3">
    <location>
        <position position="1"/>
    </location>
</feature>
<proteinExistence type="predicted"/>
<dbReference type="Pfam" id="PF11881">
    <property type="entry name" value="SPAR_C"/>
    <property type="match status" value="1"/>
</dbReference>
<name>A0A7K6ACF0_ONYCO</name>
<dbReference type="InterPro" id="IPR021818">
    <property type="entry name" value="SIPA1L_C"/>
</dbReference>
<feature type="compositionally biased region" description="Basic and acidic residues" evidence="1">
    <location>
        <begin position="25"/>
        <end position="36"/>
    </location>
</feature>
<organism evidence="3 4">
    <name type="scientific">Onychorhynchus coronatus</name>
    <name type="common">Royal flycatcher</name>
    <dbReference type="NCBI Taxonomy" id="360224"/>
    <lineage>
        <taxon>Eukaryota</taxon>
        <taxon>Metazoa</taxon>
        <taxon>Chordata</taxon>
        <taxon>Craniata</taxon>
        <taxon>Vertebrata</taxon>
        <taxon>Euteleostomi</taxon>
        <taxon>Archelosauria</taxon>
        <taxon>Archosauria</taxon>
        <taxon>Dinosauria</taxon>
        <taxon>Saurischia</taxon>
        <taxon>Theropoda</taxon>
        <taxon>Coelurosauria</taxon>
        <taxon>Aves</taxon>
        <taxon>Neognathae</taxon>
        <taxon>Neoaves</taxon>
        <taxon>Telluraves</taxon>
        <taxon>Australaves</taxon>
        <taxon>Passeriformes</taxon>
        <taxon>Tyrannidae</taxon>
        <taxon>Onychorhynchus</taxon>
    </lineage>
</organism>
<dbReference type="Proteomes" id="UP000550309">
    <property type="component" value="Unassembled WGS sequence"/>
</dbReference>
<dbReference type="EMBL" id="VZRK01000795">
    <property type="protein sequence ID" value="NWU87670.1"/>
    <property type="molecule type" value="Genomic_DNA"/>
</dbReference>
<protein>
    <submittedName>
        <fullName evidence="3">SI1L3 protein</fullName>
    </submittedName>
</protein>
<dbReference type="AlphaFoldDB" id="A0A7K6ACF0"/>
<feature type="non-terminal residue" evidence="3">
    <location>
        <position position="269"/>
    </location>
</feature>
<feature type="region of interest" description="Disordered" evidence="1">
    <location>
        <begin position="91"/>
        <end position="269"/>
    </location>
</feature>
<feature type="compositionally biased region" description="Low complexity" evidence="1">
    <location>
        <begin position="94"/>
        <end position="118"/>
    </location>
</feature>
<feature type="compositionally biased region" description="Basic and acidic residues" evidence="1">
    <location>
        <begin position="242"/>
        <end position="255"/>
    </location>
</feature>
<feature type="compositionally biased region" description="Basic and acidic residues" evidence="1">
    <location>
        <begin position="137"/>
        <end position="147"/>
    </location>
</feature>
<evidence type="ECO:0000256" key="1">
    <source>
        <dbReference type="SAM" id="MobiDB-lite"/>
    </source>
</evidence>
<feature type="compositionally biased region" description="Basic and acidic residues" evidence="1">
    <location>
        <begin position="174"/>
        <end position="183"/>
    </location>
</feature>
<dbReference type="OrthoDB" id="9372421at2759"/>
<evidence type="ECO:0000313" key="3">
    <source>
        <dbReference type="EMBL" id="NWU87670.1"/>
    </source>
</evidence>
<feature type="domain" description="Signal-induced proliferation-associated 1-like protein C-terminal" evidence="2">
    <location>
        <begin position="147"/>
        <end position="245"/>
    </location>
</feature>
<evidence type="ECO:0000259" key="2">
    <source>
        <dbReference type="Pfam" id="PF11881"/>
    </source>
</evidence>